<dbReference type="EMBL" id="CP036264">
    <property type="protein sequence ID" value="QEG00705.1"/>
    <property type="molecule type" value="Genomic_DNA"/>
</dbReference>
<dbReference type="Proteomes" id="UP000321353">
    <property type="component" value="Chromosome"/>
</dbReference>
<dbReference type="AlphaFoldDB" id="A0A5B9MM47"/>
<sequence>MHAQVVRFPRRAAHRVFTTFPGRLNHKAVSPHGWQSEPTDVVRSGIRGFALPSVGFFNFPSPSPRTHHLKEKQSCQRE</sequence>
<proteinExistence type="predicted"/>
<accession>A0A5B9MM47</accession>
<dbReference type="KEGG" id="smam:Mal15_47770"/>
<organism evidence="1 2">
    <name type="scientific">Stieleria maiorica</name>
    <dbReference type="NCBI Taxonomy" id="2795974"/>
    <lineage>
        <taxon>Bacteria</taxon>
        <taxon>Pseudomonadati</taxon>
        <taxon>Planctomycetota</taxon>
        <taxon>Planctomycetia</taxon>
        <taxon>Pirellulales</taxon>
        <taxon>Pirellulaceae</taxon>
        <taxon>Stieleria</taxon>
    </lineage>
</organism>
<protein>
    <submittedName>
        <fullName evidence="1">Uncharacterized protein</fullName>
    </submittedName>
</protein>
<reference evidence="1 2" key="1">
    <citation type="submission" date="2019-02" db="EMBL/GenBank/DDBJ databases">
        <title>Planctomycetal bacteria perform biofilm scaping via a novel small molecule.</title>
        <authorList>
            <person name="Jeske O."/>
            <person name="Boedeker C."/>
            <person name="Wiegand S."/>
            <person name="Breitling P."/>
            <person name="Kallscheuer N."/>
            <person name="Jogler M."/>
            <person name="Rohde M."/>
            <person name="Petersen J."/>
            <person name="Medema M.H."/>
            <person name="Surup F."/>
            <person name="Jogler C."/>
        </authorList>
    </citation>
    <scope>NUCLEOTIDE SEQUENCE [LARGE SCALE GENOMIC DNA]</scope>
    <source>
        <strain evidence="1 2">Mal15</strain>
    </source>
</reference>
<keyword evidence="2" id="KW-1185">Reference proteome</keyword>
<gene>
    <name evidence="1" type="ORF">Mal15_47770</name>
</gene>
<name>A0A5B9MM47_9BACT</name>
<evidence type="ECO:0000313" key="1">
    <source>
        <dbReference type="EMBL" id="QEG00705.1"/>
    </source>
</evidence>
<evidence type="ECO:0000313" key="2">
    <source>
        <dbReference type="Proteomes" id="UP000321353"/>
    </source>
</evidence>